<dbReference type="OrthoDB" id="432412at2759"/>
<proteinExistence type="predicted"/>
<sequence length="123" mass="14140">MASTFRVLVQTHHMTSRRKICALTKAAKSLGCGVILKVGRPPGIMLAEGERALQWLDLVKQLRYKDYRLLKKELIAQPLLDVQVGRVVEFTSVKELSAFLRTNIKLYEWWRLNMGFKKDPDAP</sequence>
<gene>
    <name evidence="1" type="ORF">BGT96224V2_LOCUS1867</name>
</gene>
<organism evidence="1">
    <name type="scientific">Blumeria graminis f. sp. tritici 96224</name>
    <dbReference type="NCBI Taxonomy" id="1268274"/>
    <lineage>
        <taxon>Eukaryota</taxon>
        <taxon>Fungi</taxon>
        <taxon>Dikarya</taxon>
        <taxon>Ascomycota</taxon>
        <taxon>Pezizomycotina</taxon>
        <taxon>Leotiomycetes</taxon>
        <taxon>Erysiphales</taxon>
        <taxon>Erysiphaceae</taxon>
        <taxon>Blumeria</taxon>
    </lineage>
</organism>
<name>A0A381L6T0_BLUGR</name>
<dbReference type="AlphaFoldDB" id="A0A381L6T0"/>
<accession>A0A381L6T0</accession>
<dbReference type="EMBL" id="UIGY01000028">
    <property type="protein sequence ID" value="SUZ08791.1"/>
    <property type="molecule type" value="Genomic_DNA"/>
</dbReference>
<protein>
    <submittedName>
        <fullName evidence="1">Bgt-4138</fullName>
    </submittedName>
</protein>
<reference evidence="1" key="1">
    <citation type="submission" date="2018-07" db="EMBL/GenBank/DDBJ databases">
        <authorList>
            <person name="Quirk P.G."/>
            <person name="Krulwich T.A."/>
        </authorList>
    </citation>
    <scope>NUCLEOTIDE SEQUENCE</scope>
    <source>
        <strain evidence="1">96224</strain>
    </source>
</reference>
<evidence type="ECO:0000313" key="1">
    <source>
        <dbReference type="EMBL" id="SUZ08791.1"/>
    </source>
</evidence>